<dbReference type="SUPFAM" id="SSF52047">
    <property type="entry name" value="RNI-like"/>
    <property type="match status" value="2"/>
</dbReference>
<dbReference type="PANTHER" id="PTHR38926">
    <property type="entry name" value="F-BOX DOMAIN CONTAINING PROTEIN, EXPRESSED"/>
    <property type="match status" value="1"/>
</dbReference>
<name>A0A9W7X3S8_TRIRA</name>
<dbReference type="Gene3D" id="3.80.10.10">
    <property type="entry name" value="Ribonuclease Inhibitor"/>
    <property type="match status" value="2"/>
</dbReference>
<evidence type="ECO:0000313" key="3">
    <source>
        <dbReference type="Proteomes" id="UP001059041"/>
    </source>
</evidence>
<sequence>PLFRQLEPTLDKEHPNKKKRKNKWTPDGDSLSTLVGLCLQSLAENMKDMWVKDYAQKYMDQYFFRYVMGPFSSLPGELLDELLCILSSRNLLTRAALHLLLLPQLTCLSLKSACSLVNGNLCSLIQIRCQNLQSLDLSGAQNVSSSVLCELLCGLHRLNSLSLAGTLCDQRVLSVVSRQFPMLKHLDMSTKALSSLLALDICLADSEGDAVAAVAFILLSLPKLHRLAIEGLGQACVLIQNREYEVTEEFTNREGVLSLKDLWARRIQEDLLKDSSFKSTDGEESLNLEEQIDEWLSLDEGQTDEVRQKDTETDGCIGVTEKDYVKDGGVTTCLRDVQGLTLDTLEAVGNVCPDLCVLSLDCLQRNADNEDSADSFKQAAVLARGLGRCSGQLRCLSLQFAGLMSDLVPALQAAGSHLLSLTLEGIIADGHTPLLELIHACPRLTSLTIHLDLPSTNWEGNDDDDEEEGEDEVLNNLPCIPNLRSLKLNFFMDEQRMMPALRWRSLKGVLWALIRGASLLQKLSLIAVPCRLDPVFKLVLNHLAKPLGALDSPPLHCLRSLGLNRSDITMETVVNLVNTCTRLSSLDLSGCWALTLSKITKLQSKSKRRRHTLQITWT</sequence>
<proteinExistence type="predicted"/>
<gene>
    <name evidence="2" type="ORF">IRJ41_023206</name>
</gene>
<dbReference type="Proteomes" id="UP001059041">
    <property type="component" value="Linkage Group LG2"/>
</dbReference>
<feature type="region of interest" description="Disordered" evidence="1">
    <location>
        <begin position="1"/>
        <end position="26"/>
    </location>
</feature>
<dbReference type="InterPro" id="IPR032675">
    <property type="entry name" value="LRR_dom_sf"/>
</dbReference>
<protein>
    <submittedName>
        <fullName evidence="2">Uncharacterized protein</fullName>
    </submittedName>
</protein>
<evidence type="ECO:0000256" key="1">
    <source>
        <dbReference type="SAM" id="MobiDB-lite"/>
    </source>
</evidence>
<accession>A0A9W7X3S8</accession>
<evidence type="ECO:0000313" key="2">
    <source>
        <dbReference type="EMBL" id="KAI7813592.1"/>
    </source>
</evidence>
<dbReference type="AlphaFoldDB" id="A0A9W7X3S8"/>
<dbReference type="EMBL" id="JAFHDT010000002">
    <property type="protein sequence ID" value="KAI7813592.1"/>
    <property type="molecule type" value="Genomic_DNA"/>
</dbReference>
<organism evidence="2 3">
    <name type="scientific">Triplophysa rosa</name>
    <name type="common">Cave loach</name>
    <dbReference type="NCBI Taxonomy" id="992332"/>
    <lineage>
        <taxon>Eukaryota</taxon>
        <taxon>Metazoa</taxon>
        <taxon>Chordata</taxon>
        <taxon>Craniata</taxon>
        <taxon>Vertebrata</taxon>
        <taxon>Euteleostomi</taxon>
        <taxon>Actinopterygii</taxon>
        <taxon>Neopterygii</taxon>
        <taxon>Teleostei</taxon>
        <taxon>Ostariophysi</taxon>
        <taxon>Cypriniformes</taxon>
        <taxon>Nemacheilidae</taxon>
        <taxon>Triplophysa</taxon>
    </lineage>
</organism>
<dbReference type="PANTHER" id="PTHR38926:SF72">
    <property type="entry name" value="IM:7136021-RELATED"/>
    <property type="match status" value="1"/>
</dbReference>
<keyword evidence="3" id="KW-1185">Reference proteome</keyword>
<reference evidence="2" key="1">
    <citation type="submission" date="2021-02" db="EMBL/GenBank/DDBJ databases">
        <title>Comparative genomics reveals that relaxation of natural selection precedes convergent phenotypic evolution of cavefish.</title>
        <authorList>
            <person name="Peng Z."/>
        </authorList>
    </citation>
    <scope>NUCLEOTIDE SEQUENCE</scope>
    <source>
        <tissue evidence="2">Muscle</tissue>
    </source>
</reference>
<comment type="caution">
    <text evidence="2">The sequence shown here is derived from an EMBL/GenBank/DDBJ whole genome shotgun (WGS) entry which is preliminary data.</text>
</comment>
<feature type="non-terminal residue" evidence="2">
    <location>
        <position position="618"/>
    </location>
</feature>